<dbReference type="Gene3D" id="3.40.980.10">
    <property type="entry name" value="MoaB/Mog-like domain"/>
    <property type="match status" value="1"/>
</dbReference>
<dbReference type="InterPro" id="IPR005111">
    <property type="entry name" value="MoeA_C_domain_IV"/>
</dbReference>
<dbReference type="EMBL" id="SLWL01000008">
    <property type="protein sequence ID" value="TCO12820.1"/>
    <property type="molecule type" value="Genomic_DNA"/>
</dbReference>
<reference evidence="8 9" key="1">
    <citation type="submission" date="2019-03" db="EMBL/GenBank/DDBJ databases">
        <title>Genomic Encyclopedia of Type Strains, Phase IV (KMG-IV): sequencing the most valuable type-strain genomes for metagenomic binning, comparative biology and taxonomic classification.</title>
        <authorList>
            <person name="Goeker M."/>
        </authorList>
    </citation>
    <scope>NUCLEOTIDE SEQUENCE [LARGE SCALE GENOMIC DNA]</scope>
    <source>
        <strain evidence="8 9">DSM 22958</strain>
    </source>
</reference>
<dbReference type="Gene3D" id="3.90.105.10">
    <property type="entry name" value="Molybdopterin biosynthesis moea protein, domain 2"/>
    <property type="match status" value="1"/>
</dbReference>
<dbReference type="Pfam" id="PF00994">
    <property type="entry name" value="MoCF_biosynth"/>
    <property type="match status" value="1"/>
</dbReference>
<comment type="caution">
    <text evidence="8">The sequence shown here is derived from an EMBL/GenBank/DDBJ whole genome shotgun (WGS) entry which is preliminary data.</text>
</comment>
<name>A0A4V2RXA7_9HYPH</name>
<dbReference type="UniPathway" id="UPA00344"/>
<dbReference type="PANTHER" id="PTHR10192:SF5">
    <property type="entry name" value="GEPHYRIN"/>
    <property type="match status" value="1"/>
</dbReference>
<dbReference type="SMART" id="SM00852">
    <property type="entry name" value="MoCF_biosynth"/>
    <property type="match status" value="1"/>
</dbReference>
<evidence type="ECO:0000256" key="4">
    <source>
        <dbReference type="ARBA" id="ARBA00023150"/>
    </source>
</evidence>
<dbReference type="CDD" id="cd00887">
    <property type="entry name" value="MoeA"/>
    <property type="match status" value="1"/>
</dbReference>
<accession>A0A4V2RXA7</accession>
<dbReference type="InterPro" id="IPR036425">
    <property type="entry name" value="MoaB/Mog-like_dom_sf"/>
</dbReference>
<dbReference type="AlphaFoldDB" id="A0A4V2RXA7"/>
<evidence type="ECO:0000313" key="8">
    <source>
        <dbReference type="EMBL" id="TCO12820.1"/>
    </source>
</evidence>
<keyword evidence="6" id="KW-0479">Metal-binding</keyword>
<comment type="catalytic activity">
    <reaction evidence="5">
        <text>adenylyl-molybdopterin + molybdate = Mo-molybdopterin + AMP + H(+)</text>
        <dbReference type="Rhea" id="RHEA:35047"/>
        <dbReference type="ChEBI" id="CHEBI:15378"/>
        <dbReference type="ChEBI" id="CHEBI:36264"/>
        <dbReference type="ChEBI" id="CHEBI:62727"/>
        <dbReference type="ChEBI" id="CHEBI:71302"/>
        <dbReference type="ChEBI" id="CHEBI:456215"/>
        <dbReference type="EC" id="2.10.1.1"/>
    </reaction>
</comment>
<dbReference type="SUPFAM" id="SSF63882">
    <property type="entry name" value="MoeA N-terminal region -like"/>
    <property type="match status" value="1"/>
</dbReference>
<comment type="similarity">
    <text evidence="3 6">Belongs to the MoeA family.</text>
</comment>
<dbReference type="Pfam" id="PF03453">
    <property type="entry name" value="MoeA_N"/>
    <property type="match status" value="1"/>
</dbReference>
<dbReference type="OrthoDB" id="9804758at2"/>
<evidence type="ECO:0000256" key="1">
    <source>
        <dbReference type="ARBA" id="ARBA00002901"/>
    </source>
</evidence>
<dbReference type="SUPFAM" id="SSF63867">
    <property type="entry name" value="MoeA C-terminal domain-like"/>
    <property type="match status" value="1"/>
</dbReference>
<evidence type="ECO:0000313" key="9">
    <source>
        <dbReference type="Proteomes" id="UP000294881"/>
    </source>
</evidence>
<evidence type="ECO:0000259" key="7">
    <source>
        <dbReference type="SMART" id="SM00852"/>
    </source>
</evidence>
<dbReference type="GO" id="GO:0005829">
    <property type="term" value="C:cytosol"/>
    <property type="evidence" value="ECO:0007669"/>
    <property type="project" value="TreeGrafter"/>
</dbReference>
<dbReference type="Pfam" id="PF03454">
    <property type="entry name" value="MoeA_C"/>
    <property type="match status" value="1"/>
</dbReference>
<dbReference type="InterPro" id="IPR001453">
    <property type="entry name" value="MoaB/Mog_dom"/>
</dbReference>
<comment type="pathway">
    <text evidence="2 6">Cofactor biosynthesis; molybdopterin biosynthesis.</text>
</comment>
<keyword evidence="6" id="KW-0500">Molybdenum</keyword>
<dbReference type="InterPro" id="IPR036688">
    <property type="entry name" value="MoeA_C_domain_IV_sf"/>
</dbReference>
<dbReference type="Proteomes" id="UP000294881">
    <property type="component" value="Unassembled WGS sequence"/>
</dbReference>
<comment type="cofactor">
    <cofactor evidence="6">
        <name>Mg(2+)</name>
        <dbReference type="ChEBI" id="CHEBI:18420"/>
    </cofactor>
</comment>
<dbReference type="EC" id="2.10.1.1" evidence="6"/>
<dbReference type="GO" id="GO:0046872">
    <property type="term" value="F:metal ion binding"/>
    <property type="evidence" value="ECO:0007669"/>
    <property type="project" value="UniProtKB-UniRule"/>
</dbReference>
<evidence type="ECO:0000256" key="6">
    <source>
        <dbReference type="RuleBase" id="RU365090"/>
    </source>
</evidence>
<dbReference type="InterPro" id="IPR036135">
    <property type="entry name" value="MoeA_linker/N_sf"/>
</dbReference>
<gene>
    <name evidence="8" type="ORF">EV666_108143</name>
</gene>
<dbReference type="InterPro" id="IPR005110">
    <property type="entry name" value="MoeA_linker/N"/>
</dbReference>
<keyword evidence="6 8" id="KW-0808">Transferase</keyword>
<evidence type="ECO:0000256" key="2">
    <source>
        <dbReference type="ARBA" id="ARBA00005046"/>
    </source>
</evidence>
<dbReference type="InterPro" id="IPR038987">
    <property type="entry name" value="MoeA-like"/>
</dbReference>
<evidence type="ECO:0000256" key="3">
    <source>
        <dbReference type="ARBA" id="ARBA00010763"/>
    </source>
</evidence>
<keyword evidence="9" id="KW-1185">Reference proteome</keyword>
<dbReference type="RefSeq" id="WP_132007298.1">
    <property type="nucleotide sequence ID" value="NZ_JBHUNN010000001.1"/>
</dbReference>
<dbReference type="GO" id="GO:0006777">
    <property type="term" value="P:Mo-molybdopterin cofactor biosynthetic process"/>
    <property type="evidence" value="ECO:0007669"/>
    <property type="project" value="UniProtKB-UniRule"/>
</dbReference>
<dbReference type="GO" id="GO:0061599">
    <property type="term" value="F:molybdopterin molybdotransferase activity"/>
    <property type="evidence" value="ECO:0007669"/>
    <property type="project" value="UniProtKB-UniRule"/>
</dbReference>
<comment type="function">
    <text evidence="1 6">Catalyzes the insertion of molybdate into adenylated molybdopterin with the concomitant release of AMP.</text>
</comment>
<keyword evidence="4 6" id="KW-0501">Molybdenum cofactor biosynthesis</keyword>
<dbReference type="PANTHER" id="PTHR10192">
    <property type="entry name" value="MOLYBDOPTERIN BIOSYNTHESIS PROTEIN"/>
    <property type="match status" value="1"/>
</dbReference>
<evidence type="ECO:0000256" key="5">
    <source>
        <dbReference type="ARBA" id="ARBA00047317"/>
    </source>
</evidence>
<sequence length="401" mass="41070">MIDLDAALAIIAGVARPLGSETVALQAAGGRILSAPVVAGLAAPRQDVSAMDGYAVREQELQAGGALKVVGASYPGRAFAGALPAGGCVRIFTGAPVPAGADRVVVQEIVASDGSGIRLLANPSKARHIRAQGSDFRSGAALLPAGRALGFREMVVTAAADVAMVEVWRRPRVSIVTTGDELAEPGAAAKTPTLVPDSLLYGIAAFVAEWGGVVSGAVRCPDDLEKLSAAAFSAAAEADLVVIAGGASVGERDFSRTAFARTGMELLFEKVAIKPGKPVWFGKAGHGLVLGLPGNPTSALVTARLFLAPLLAGLAGLDPAAAVAWDSAPLGQELPACAERETFVRGRRVDGQVWPVMNQDSGAQLALAETDVLIRRPRRAPAINRGGMAPVLCFQSVLQRS</sequence>
<organism evidence="8 9">
    <name type="scientific">Camelimonas lactis</name>
    <dbReference type="NCBI Taxonomy" id="659006"/>
    <lineage>
        <taxon>Bacteria</taxon>
        <taxon>Pseudomonadati</taxon>
        <taxon>Pseudomonadota</taxon>
        <taxon>Alphaproteobacteria</taxon>
        <taxon>Hyphomicrobiales</taxon>
        <taxon>Chelatococcaceae</taxon>
        <taxon>Camelimonas</taxon>
    </lineage>
</organism>
<dbReference type="Gene3D" id="2.40.340.10">
    <property type="entry name" value="MoeA, C-terminal, domain IV"/>
    <property type="match status" value="1"/>
</dbReference>
<dbReference type="Gene3D" id="2.170.190.11">
    <property type="entry name" value="Molybdopterin biosynthesis moea protein, domain 3"/>
    <property type="match status" value="1"/>
</dbReference>
<feature type="domain" description="MoaB/Mog" evidence="7">
    <location>
        <begin position="174"/>
        <end position="313"/>
    </location>
</feature>
<keyword evidence="6" id="KW-0460">Magnesium</keyword>
<dbReference type="SUPFAM" id="SSF53218">
    <property type="entry name" value="Molybdenum cofactor biosynthesis proteins"/>
    <property type="match status" value="1"/>
</dbReference>
<protein>
    <recommendedName>
        <fullName evidence="6">Molybdopterin molybdenumtransferase</fullName>
        <ecNumber evidence="6">2.10.1.1</ecNumber>
    </recommendedName>
</protein>
<proteinExistence type="inferred from homology"/>